<keyword evidence="3" id="KW-1185">Reference proteome</keyword>
<dbReference type="Gene3D" id="2.60.40.790">
    <property type="match status" value="1"/>
</dbReference>
<dbReference type="InterPro" id="IPR008978">
    <property type="entry name" value="HSP20-like_chaperone"/>
</dbReference>
<name>A0ABU6R517_9FABA</name>
<organism evidence="2 3">
    <name type="scientific">Stylosanthes scabra</name>
    <dbReference type="NCBI Taxonomy" id="79078"/>
    <lineage>
        <taxon>Eukaryota</taxon>
        <taxon>Viridiplantae</taxon>
        <taxon>Streptophyta</taxon>
        <taxon>Embryophyta</taxon>
        <taxon>Tracheophyta</taxon>
        <taxon>Spermatophyta</taxon>
        <taxon>Magnoliopsida</taxon>
        <taxon>eudicotyledons</taxon>
        <taxon>Gunneridae</taxon>
        <taxon>Pentapetalae</taxon>
        <taxon>rosids</taxon>
        <taxon>fabids</taxon>
        <taxon>Fabales</taxon>
        <taxon>Fabaceae</taxon>
        <taxon>Papilionoideae</taxon>
        <taxon>50 kb inversion clade</taxon>
        <taxon>dalbergioids sensu lato</taxon>
        <taxon>Dalbergieae</taxon>
        <taxon>Pterocarpus clade</taxon>
        <taxon>Stylosanthes</taxon>
    </lineage>
</organism>
<dbReference type="Proteomes" id="UP001341840">
    <property type="component" value="Unassembled WGS sequence"/>
</dbReference>
<dbReference type="InterPro" id="IPR039321">
    <property type="entry name" value="IDM2/3-like"/>
</dbReference>
<accession>A0ABU6R517</accession>
<evidence type="ECO:0000256" key="1">
    <source>
        <dbReference type="SAM" id="MobiDB-lite"/>
    </source>
</evidence>
<sequence length="401" mass="45247">MDVKRNLCYERKHVPKTTNPVISDCKFLIDFIITNYLGPDVKSDIPRLSVSQRLITGMPPYRFTDLGPSYVSISLLERLYYYLLRYALPGLVLDINMFHMYLKGKLLFPSSDFTEDSKQFTSFYPLDLHQQRWFPDSFRIIKGVVLIDDPVISGIKEGDLNRFMSLTDVNTLKLNINECLGVQIDNQVDKGVDDSNGVKEAPQKRSPQEYKRKYIDDTPPTPQEYKRKYIDDAPPTPEFPRVVRAKHYAKGDHSKKMCSRPDGPSLLPLLAIPDIDDCEEGSSFVLTGTAKSGQCGPPVGVVDIGISKAAYLFRVSLPGVRKDYSQFSCEIEADGRVHIKGLLGGGRTITKQSRVYDMKVRQLCPPGPFTLQFKLPGPVDPRLFAPNFKSDGIFEAVVIKH</sequence>
<evidence type="ECO:0008006" key="4">
    <source>
        <dbReference type="Google" id="ProtNLM"/>
    </source>
</evidence>
<gene>
    <name evidence="2" type="ORF">PIB30_012713</name>
</gene>
<feature type="region of interest" description="Disordered" evidence="1">
    <location>
        <begin position="191"/>
        <end position="233"/>
    </location>
</feature>
<dbReference type="PANTHER" id="PTHR34661:SF1">
    <property type="entry name" value="INCREASED DNA METHYLATION 3"/>
    <property type="match status" value="1"/>
</dbReference>
<reference evidence="2 3" key="1">
    <citation type="journal article" date="2023" name="Plants (Basel)">
        <title>Bridging the Gap: Combining Genomics and Transcriptomics Approaches to Understand Stylosanthes scabra, an Orphan Legume from the Brazilian Caatinga.</title>
        <authorList>
            <person name="Ferreira-Neto J.R.C."/>
            <person name="da Silva M.D."/>
            <person name="Binneck E."/>
            <person name="de Melo N.F."/>
            <person name="da Silva R.H."/>
            <person name="de Melo A.L.T.M."/>
            <person name="Pandolfi V."/>
            <person name="Bustamante F.O."/>
            <person name="Brasileiro-Vidal A.C."/>
            <person name="Benko-Iseppon A.M."/>
        </authorList>
    </citation>
    <scope>NUCLEOTIDE SEQUENCE [LARGE SCALE GENOMIC DNA]</scope>
    <source>
        <tissue evidence="2">Leaves</tissue>
    </source>
</reference>
<comment type="caution">
    <text evidence="2">The sequence shown here is derived from an EMBL/GenBank/DDBJ whole genome shotgun (WGS) entry which is preliminary data.</text>
</comment>
<dbReference type="EMBL" id="JASCZI010030240">
    <property type="protein sequence ID" value="MED6119522.1"/>
    <property type="molecule type" value="Genomic_DNA"/>
</dbReference>
<dbReference type="PANTHER" id="PTHR34661">
    <property type="entry name" value="INCREASED DNA METHYLATION 3"/>
    <property type="match status" value="1"/>
</dbReference>
<evidence type="ECO:0000313" key="2">
    <source>
        <dbReference type="EMBL" id="MED6119522.1"/>
    </source>
</evidence>
<protein>
    <recommendedName>
        <fullName evidence="4">Increased DNA methylation 3</fullName>
    </recommendedName>
</protein>
<feature type="compositionally biased region" description="Basic and acidic residues" evidence="1">
    <location>
        <begin position="191"/>
        <end position="216"/>
    </location>
</feature>
<dbReference type="CDD" id="cd06464">
    <property type="entry name" value="ACD_sHsps-like"/>
    <property type="match status" value="1"/>
</dbReference>
<proteinExistence type="predicted"/>
<evidence type="ECO:0000313" key="3">
    <source>
        <dbReference type="Proteomes" id="UP001341840"/>
    </source>
</evidence>